<keyword evidence="23" id="KW-1185">Reference proteome</keyword>
<dbReference type="STRING" id="1855383.SAMN05216548_11918"/>
<evidence type="ECO:0000256" key="17">
    <source>
        <dbReference type="HAMAP-Rule" id="MF_01965"/>
    </source>
</evidence>
<comment type="catalytic activity">
    <reaction evidence="15 17 19">
        <text>(6S)-NADHX + ADP = AMP + phosphate + NADH + H(+)</text>
        <dbReference type="Rhea" id="RHEA:32223"/>
        <dbReference type="ChEBI" id="CHEBI:15378"/>
        <dbReference type="ChEBI" id="CHEBI:43474"/>
        <dbReference type="ChEBI" id="CHEBI:57945"/>
        <dbReference type="ChEBI" id="CHEBI:64074"/>
        <dbReference type="ChEBI" id="CHEBI:456215"/>
        <dbReference type="ChEBI" id="CHEBI:456216"/>
        <dbReference type="EC" id="4.2.1.136"/>
    </reaction>
</comment>
<feature type="binding site" evidence="17">
    <location>
        <position position="253"/>
    </location>
    <ligand>
        <name>(6S)-NADPHX</name>
        <dbReference type="ChEBI" id="CHEBI:64076"/>
    </ligand>
</feature>
<dbReference type="EC" id="4.2.1.136" evidence="19"/>
<feature type="binding site" evidence="17">
    <location>
        <position position="370"/>
    </location>
    <ligand>
        <name>(6S)-NADPHX</name>
        <dbReference type="ChEBI" id="CHEBI:64076"/>
    </ligand>
</feature>
<dbReference type="Pfam" id="PF01256">
    <property type="entry name" value="Carb_kinase"/>
    <property type="match status" value="1"/>
</dbReference>
<keyword evidence="9 18" id="KW-0630">Potassium</keyword>
<feature type="binding site" evidence="18">
    <location>
        <position position="118"/>
    </location>
    <ligand>
        <name>K(+)</name>
        <dbReference type="ChEBI" id="CHEBI:29103"/>
    </ligand>
</feature>
<keyword evidence="10 17" id="KW-0520">NAD</keyword>
<proteinExistence type="inferred from homology"/>
<dbReference type="Gene3D" id="3.40.1190.20">
    <property type="match status" value="1"/>
</dbReference>
<comment type="function">
    <text evidence="17">Catalyzes the dehydration of the S-form of NAD(P)HX at the expense of ADP, which is converted to AMP. Together with NAD(P)HX epimerase, which catalyzes the epimerization of the S- and R-forms, the enzyme allows the repair of both epimers of NAD(P)HX, a damaged form of NAD(P)H that is a result of enzymatic or heat-dependent hydration.</text>
</comment>
<comment type="cofactor">
    <cofactor evidence="17">
        <name>Mg(2+)</name>
        <dbReference type="ChEBI" id="CHEBI:18420"/>
    </cofactor>
</comment>
<keyword evidence="11 18" id="KW-0413">Isomerase</keyword>
<comment type="similarity">
    <text evidence="4 19">In the C-terminal section; belongs to the NnrD/CARKD family.</text>
</comment>
<dbReference type="PANTHER" id="PTHR12592">
    <property type="entry name" value="ATP-DEPENDENT (S)-NAD(P)H-HYDRATE DEHYDRATASE FAMILY MEMBER"/>
    <property type="match status" value="1"/>
</dbReference>
<feature type="binding site" evidence="18">
    <location>
        <position position="154"/>
    </location>
    <ligand>
        <name>K(+)</name>
        <dbReference type="ChEBI" id="CHEBI:29103"/>
    </ligand>
</feature>
<dbReference type="PANTHER" id="PTHR12592:SF0">
    <property type="entry name" value="ATP-DEPENDENT (S)-NAD(P)H-HYDRATE DEHYDRATASE"/>
    <property type="match status" value="1"/>
</dbReference>
<comment type="cofactor">
    <cofactor evidence="18 19">
        <name>K(+)</name>
        <dbReference type="ChEBI" id="CHEBI:29103"/>
    </cofactor>
    <text evidence="18 19">Binds 1 potassium ion per subunit.</text>
</comment>
<dbReference type="SUPFAM" id="SSF64153">
    <property type="entry name" value="YjeF N-terminal domain-like"/>
    <property type="match status" value="1"/>
</dbReference>
<dbReference type="GO" id="GO:0052856">
    <property type="term" value="F:NAD(P)HX epimerase activity"/>
    <property type="evidence" value="ECO:0007669"/>
    <property type="project" value="UniProtKB-UniRule"/>
</dbReference>
<dbReference type="NCBIfam" id="TIGR00197">
    <property type="entry name" value="yjeF_nterm"/>
    <property type="match status" value="1"/>
</dbReference>
<evidence type="ECO:0000259" key="21">
    <source>
        <dbReference type="PROSITE" id="PS51385"/>
    </source>
</evidence>
<dbReference type="PROSITE" id="PS51383">
    <property type="entry name" value="YJEF_C_3"/>
    <property type="match status" value="1"/>
</dbReference>
<dbReference type="EC" id="5.1.99.6" evidence="19"/>
<keyword evidence="22" id="KW-0808">Transferase</keyword>
<evidence type="ECO:0000313" key="23">
    <source>
        <dbReference type="Proteomes" id="UP000199647"/>
    </source>
</evidence>
<comment type="similarity">
    <text evidence="17">Belongs to the NnrD/CARKD family.</text>
</comment>
<comment type="similarity">
    <text evidence="18">Belongs to the NnrE/AIBP family.</text>
</comment>
<evidence type="ECO:0000256" key="5">
    <source>
        <dbReference type="ARBA" id="ARBA00022723"/>
    </source>
</evidence>
<feature type="binding site" evidence="18">
    <location>
        <begin position="57"/>
        <end position="61"/>
    </location>
    <ligand>
        <name>(6S)-NADPHX</name>
        <dbReference type="ChEBI" id="CHEBI:64076"/>
    </ligand>
</feature>
<feature type="binding site" evidence="17">
    <location>
        <position position="435"/>
    </location>
    <ligand>
        <name>(6S)-NADPHX</name>
        <dbReference type="ChEBI" id="CHEBI:64076"/>
    </ligand>
</feature>
<accession>A0A1H9P9X4</accession>
<name>A0A1H9P9X4_9HYPH</name>
<dbReference type="Proteomes" id="UP000199647">
    <property type="component" value="Unassembled WGS sequence"/>
</dbReference>
<dbReference type="InterPro" id="IPR036652">
    <property type="entry name" value="YjeF_N_dom_sf"/>
</dbReference>
<evidence type="ECO:0000256" key="13">
    <source>
        <dbReference type="ARBA" id="ARBA00023268"/>
    </source>
</evidence>
<dbReference type="GO" id="GO:0005524">
    <property type="term" value="F:ATP binding"/>
    <property type="evidence" value="ECO:0007669"/>
    <property type="project" value="UniProtKB-UniRule"/>
</dbReference>
<evidence type="ECO:0000256" key="14">
    <source>
        <dbReference type="ARBA" id="ARBA00025153"/>
    </source>
</evidence>
<dbReference type="EMBL" id="FOFG01000019">
    <property type="protein sequence ID" value="SER44986.1"/>
    <property type="molecule type" value="Genomic_DNA"/>
</dbReference>
<evidence type="ECO:0000256" key="3">
    <source>
        <dbReference type="ARBA" id="ARBA00006001"/>
    </source>
</evidence>
<evidence type="ECO:0000256" key="16">
    <source>
        <dbReference type="ARBA" id="ARBA00049209"/>
    </source>
</evidence>
<evidence type="ECO:0000256" key="18">
    <source>
        <dbReference type="HAMAP-Rule" id="MF_01966"/>
    </source>
</evidence>
<evidence type="ECO:0000256" key="19">
    <source>
        <dbReference type="PIRNR" id="PIRNR017184"/>
    </source>
</evidence>
<evidence type="ECO:0000256" key="2">
    <source>
        <dbReference type="ARBA" id="ARBA00000909"/>
    </source>
</evidence>
<feature type="binding site" evidence="18">
    <location>
        <begin position="122"/>
        <end position="128"/>
    </location>
    <ligand>
        <name>(6S)-NADPHX</name>
        <dbReference type="ChEBI" id="CHEBI:64076"/>
    </ligand>
</feature>
<dbReference type="Gene3D" id="3.40.50.10260">
    <property type="entry name" value="YjeF N-terminal domain"/>
    <property type="match status" value="1"/>
</dbReference>
<dbReference type="InterPro" id="IPR000631">
    <property type="entry name" value="CARKD"/>
</dbReference>
<evidence type="ECO:0000256" key="7">
    <source>
        <dbReference type="ARBA" id="ARBA00022840"/>
    </source>
</evidence>
<comment type="similarity">
    <text evidence="3 19">In the N-terminal section; belongs to the NnrE/AIBP family.</text>
</comment>
<evidence type="ECO:0000256" key="6">
    <source>
        <dbReference type="ARBA" id="ARBA00022741"/>
    </source>
</evidence>
<comment type="subunit">
    <text evidence="17">Homotetramer.</text>
</comment>
<feature type="binding site" evidence="18">
    <location>
        <position position="58"/>
    </location>
    <ligand>
        <name>K(+)</name>
        <dbReference type="ChEBI" id="CHEBI:29103"/>
    </ligand>
</feature>
<keyword evidence="7 17" id="KW-0067">ATP-binding</keyword>
<keyword evidence="12 17" id="KW-0456">Lyase</keyword>
<keyword evidence="5 18" id="KW-0479">Metal-binding</keyword>
<feature type="domain" description="YjeF C-terminal" evidence="20">
    <location>
        <begin position="218"/>
        <end position="489"/>
    </location>
</feature>
<dbReference type="NCBIfam" id="TIGR00196">
    <property type="entry name" value="yjeF_cterm"/>
    <property type="match status" value="1"/>
</dbReference>
<feature type="binding site" evidence="18">
    <location>
        <position position="151"/>
    </location>
    <ligand>
        <name>(6S)-NADPHX</name>
        <dbReference type="ChEBI" id="CHEBI:64076"/>
    </ligand>
</feature>
<dbReference type="HAMAP" id="MF_01966">
    <property type="entry name" value="NADHX_epimerase"/>
    <property type="match status" value="1"/>
</dbReference>
<evidence type="ECO:0000256" key="4">
    <source>
        <dbReference type="ARBA" id="ARBA00009524"/>
    </source>
</evidence>
<evidence type="ECO:0000256" key="9">
    <source>
        <dbReference type="ARBA" id="ARBA00022958"/>
    </source>
</evidence>
<dbReference type="GO" id="GO:0110051">
    <property type="term" value="P:metabolite repair"/>
    <property type="evidence" value="ECO:0007669"/>
    <property type="project" value="TreeGrafter"/>
</dbReference>
<comment type="catalytic activity">
    <reaction evidence="2 18 19">
        <text>(6R)-NADPHX = (6S)-NADPHX</text>
        <dbReference type="Rhea" id="RHEA:32227"/>
        <dbReference type="ChEBI" id="CHEBI:64076"/>
        <dbReference type="ChEBI" id="CHEBI:64077"/>
        <dbReference type="EC" id="5.1.99.6"/>
    </reaction>
</comment>
<dbReference type="AlphaFoldDB" id="A0A1H9P9X4"/>
<evidence type="ECO:0000256" key="11">
    <source>
        <dbReference type="ARBA" id="ARBA00023235"/>
    </source>
</evidence>
<dbReference type="GO" id="GO:0052855">
    <property type="term" value="F:ADP-dependent NAD(P)H-hydrate dehydratase activity"/>
    <property type="evidence" value="ECO:0007669"/>
    <property type="project" value="UniProtKB-UniRule"/>
</dbReference>
<dbReference type="GO" id="GO:0046496">
    <property type="term" value="P:nicotinamide nucleotide metabolic process"/>
    <property type="evidence" value="ECO:0007669"/>
    <property type="project" value="UniProtKB-UniRule"/>
</dbReference>
<dbReference type="Pfam" id="PF03853">
    <property type="entry name" value="YjeF_N"/>
    <property type="match status" value="1"/>
</dbReference>
<comment type="caution">
    <text evidence="18">Lacks conserved residue(s) required for the propagation of feature annotation.</text>
</comment>
<comment type="catalytic activity">
    <reaction evidence="1 18 19">
        <text>(6R)-NADHX = (6S)-NADHX</text>
        <dbReference type="Rhea" id="RHEA:32215"/>
        <dbReference type="ChEBI" id="CHEBI:64074"/>
        <dbReference type="ChEBI" id="CHEBI:64075"/>
        <dbReference type="EC" id="5.1.99.6"/>
    </reaction>
</comment>
<keyword evidence="8 17" id="KW-0521">NADP</keyword>
<feature type="binding site" evidence="17">
    <location>
        <begin position="405"/>
        <end position="409"/>
    </location>
    <ligand>
        <name>AMP</name>
        <dbReference type="ChEBI" id="CHEBI:456215"/>
    </ligand>
</feature>
<comment type="function">
    <text evidence="14 19">Bifunctional enzyme that catalyzes the epimerization of the S- and R-forms of NAD(P)HX and the dehydration of the S-form of NAD(P)HX at the expense of ADP, which is converted to AMP. This allows the repair of both epimers of NAD(P)HX, a damaged form of NAD(P)H that is a result of enzymatic or heat-dependent hydration.</text>
</comment>
<dbReference type="PROSITE" id="PS01050">
    <property type="entry name" value="YJEF_C_2"/>
    <property type="match status" value="1"/>
</dbReference>
<comment type="function">
    <text evidence="18">Catalyzes the epimerization of the S- and R-forms of NAD(P)HX, a damaged form of NAD(P)H that is a result of enzymatic or heat-dependent hydration. This is a prerequisite for the S-specific NAD(P)H-hydrate dehydratase to allow the repair of both epimers of NAD(P)HX.</text>
</comment>
<dbReference type="HAMAP" id="MF_01965">
    <property type="entry name" value="NADHX_dehydratase"/>
    <property type="match status" value="1"/>
</dbReference>
<dbReference type="InterPro" id="IPR029056">
    <property type="entry name" value="Ribokinase-like"/>
</dbReference>
<evidence type="ECO:0000256" key="12">
    <source>
        <dbReference type="ARBA" id="ARBA00023239"/>
    </source>
</evidence>
<evidence type="ECO:0000256" key="1">
    <source>
        <dbReference type="ARBA" id="ARBA00000013"/>
    </source>
</evidence>
<reference evidence="22 23" key="1">
    <citation type="submission" date="2016-10" db="EMBL/GenBank/DDBJ databases">
        <authorList>
            <person name="de Groot N.N."/>
        </authorList>
    </citation>
    <scope>NUCLEOTIDE SEQUENCE [LARGE SCALE GENOMIC DNA]</scope>
    <source>
        <strain evidence="22 23">A52C2</strain>
    </source>
</reference>
<comment type="catalytic activity">
    <reaction evidence="16 17 19">
        <text>(6S)-NADPHX + ADP = AMP + phosphate + NADPH + H(+)</text>
        <dbReference type="Rhea" id="RHEA:32235"/>
        <dbReference type="ChEBI" id="CHEBI:15378"/>
        <dbReference type="ChEBI" id="CHEBI:43474"/>
        <dbReference type="ChEBI" id="CHEBI:57783"/>
        <dbReference type="ChEBI" id="CHEBI:64076"/>
        <dbReference type="ChEBI" id="CHEBI:456215"/>
        <dbReference type="ChEBI" id="CHEBI:456216"/>
        <dbReference type="EC" id="4.2.1.136"/>
    </reaction>
</comment>
<gene>
    <name evidence="17" type="primary">nnrD</name>
    <name evidence="18" type="synonym">nnrE</name>
    <name evidence="22" type="ORF">SAMN05216548_11918</name>
</gene>
<evidence type="ECO:0000256" key="10">
    <source>
        <dbReference type="ARBA" id="ARBA00023027"/>
    </source>
</evidence>
<dbReference type="CDD" id="cd01171">
    <property type="entry name" value="YXKO-related"/>
    <property type="match status" value="1"/>
</dbReference>
<evidence type="ECO:0000256" key="8">
    <source>
        <dbReference type="ARBA" id="ARBA00022857"/>
    </source>
</evidence>
<dbReference type="InterPro" id="IPR030677">
    <property type="entry name" value="Nnr"/>
</dbReference>
<dbReference type="PIRSF" id="PIRSF017184">
    <property type="entry name" value="Nnr"/>
    <property type="match status" value="1"/>
</dbReference>
<feature type="domain" description="YjeF N-terminal" evidence="21">
    <location>
        <begin position="10"/>
        <end position="208"/>
    </location>
</feature>
<keyword evidence="22" id="KW-0418">Kinase</keyword>
<dbReference type="InterPro" id="IPR017953">
    <property type="entry name" value="Carbohydrate_kinase_pred_CS"/>
</dbReference>
<dbReference type="PROSITE" id="PS51385">
    <property type="entry name" value="YJEF_N"/>
    <property type="match status" value="1"/>
</dbReference>
<keyword evidence="6 17" id="KW-0547">Nucleotide-binding</keyword>
<dbReference type="SUPFAM" id="SSF53613">
    <property type="entry name" value="Ribokinase-like"/>
    <property type="match status" value="1"/>
</dbReference>
<dbReference type="GO" id="GO:0016301">
    <property type="term" value="F:kinase activity"/>
    <property type="evidence" value="ECO:0007669"/>
    <property type="project" value="UniProtKB-KW"/>
</dbReference>
<organism evidence="22 23">
    <name type="scientific">Faunimonas pinastri</name>
    <dbReference type="NCBI Taxonomy" id="1855383"/>
    <lineage>
        <taxon>Bacteria</taxon>
        <taxon>Pseudomonadati</taxon>
        <taxon>Pseudomonadota</taxon>
        <taxon>Alphaproteobacteria</taxon>
        <taxon>Hyphomicrobiales</taxon>
        <taxon>Afifellaceae</taxon>
        <taxon>Faunimonas</taxon>
    </lineage>
</organism>
<keyword evidence="13" id="KW-0511">Multifunctional enzyme</keyword>
<dbReference type="GO" id="GO:0046872">
    <property type="term" value="F:metal ion binding"/>
    <property type="evidence" value="ECO:0007669"/>
    <property type="project" value="UniProtKB-UniRule"/>
</dbReference>
<feature type="binding site" evidence="17">
    <location>
        <position position="316"/>
    </location>
    <ligand>
        <name>(6S)-NADPHX</name>
        <dbReference type="ChEBI" id="CHEBI:64076"/>
    </ligand>
</feature>
<protein>
    <recommendedName>
        <fullName evidence="19">Bifunctional NAD(P)H-hydrate repair enzyme</fullName>
    </recommendedName>
    <alternativeName>
        <fullName evidence="19">Nicotinamide nucleotide repair protein</fullName>
    </alternativeName>
    <domain>
        <recommendedName>
            <fullName evidence="19">ADP-dependent (S)-NAD(P)H-hydrate dehydratase</fullName>
            <ecNumber evidence="19">4.2.1.136</ecNumber>
        </recommendedName>
        <alternativeName>
            <fullName evidence="19">ADP-dependent NAD(P)HX dehydratase</fullName>
        </alternativeName>
    </domain>
    <domain>
        <recommendedName>
            <fullName evidence="19">NAD(P)H-hydrate epimerase</fullName>
            <ecNumber evidence="19">5.1.99.6</ecNumber>
        </recommendedName>
    </domain>
</protein>
<evidence type="ECO:0000256" key="15">
    <source>
        <dbReference type="ARBA" id="ARBA00048238"/>
    </source>
</evidence>
<sequence>MLEILAPTEMSRVDRLAGEAGVESYRLMLNAGQAVAEQAMEMADEGATVVVLAGPGNNGGDGFVAAQRLAGAGFRVRVLLLGALAKLSGDAAKAAAGYAGEVGELAANPDLDADLIIDALFGAGLSRDLDGDVAAVVEAANACGCPILSIDLPSGIDGATGQVRGAAIRATATVTFFRLKPAHLLMPGRVHCGELAVTDIGIPSEVLERIGSRLFHNKPELWSKHFHAPALDGHKYDRGHAVVVAGEASKTGAARMAALAALRIGAGLVTVASPKDALPVNAAHLTAVMLREAEGAEGLRSLLEDKRLNAVAIGPGYGHGGETAAAVEACLASGAAVVLDADAITAFRNDPERLFRAIHGSVSGVVLTPHAGEFSRLFPDLAEGGDKVAKTREAARRSGATVLLKGTDTVVASPDGRASISDGGTPWLATAGTGDVLAGLITGILAQKVPAFEAASAAVWIHAAAAHAFGAGLIAEDLPDVVPAVLEQLFGTEPAREIRWK</sequence>
<feature type="binding site" evidence="17">
    <location>
        <position position="434"/>
    </location>
    <ligand>
        <name>AMP</name>
        <dbReference type="ChEBI" id="CHEBI:456215"/>
    </ligand>
</feature>
<evidence type="ECO:0000259" key="20">
    <source>
        <dbReference type="PROSITE" id="PS51383"/>
    </source>
</evidence>
<evidence type="ECO:0000313" key="22">
    <source>
        <dbReference type="EMBL" id="SER44986.1"/>
    </source>
</evidence>
<dbReference type="InterPro" id="IPR004443">
    <property type="entry name" value="YjeF_N_dom"/>
</dbReference>